<gene>
    <name evidence="2" type="ORF">T440DRAFT_524652</name>
</gene>
<evidence type="ECO:0000256" key="1">
    <source>
        <dbReference type="SAM" id="MobiDB-lite"/>
    </source>
</evidence>
<dbReference type="EMBL" id="MU006288">
    <property type="protein sequence ID" value="KAF2856843.1"/>
    <property type="molecule type" value="Genomic_DNA"/>
</dbReference>
<evidence type="ECO:0000313" key="3">
    <source>
        <dbReference type="Proteomes" id="UP000799423"/>
    </source>
</evidence>
<feature type="region of interest" description="Disordered" evidence="1">
    <location>
        <begin position="1"/>
        <end position="50"/>
    </location>
</feature>
<feature type="compositionally biased region" description="Low complexity" evidence="1">
    <location>
        <begin position="1"/>
        <end position="18"/>
    </location>
</feature>
<evidence type="ECO:0000313" key="2">
    <source>
        <dbReference type="EMBL" id="KAF2856843.1"/>
    </source>
</evidence>
<accession>A0A6A7BN69</accession>
<protein>
    <submittedName>
        <fullName evidence="2">Uncharacterized protein</fullName>
    </submittedName>
</protein>
<keyword evidence="3" id="KW-1185">Reference proteome</keyword>
<dbReference type="Proteomes" id="UP000799423">
    <property type="component" value="Unassembled WGS sequence"/>
</dbReference>
<feature type="region of interest" description="Disordered" evidence="1">
    <location>
        <begin position="162"/>
        <end position="183"/>
    </location>
</feature>
<reference evidence="2" key="1">
    <citation type="submission" date="2020-01" db="EMBL/GenBank/DDBJ databases">
        <authorList>
            <consortium name="DOE Joint Genome Institute"/>
            <person name="Haridas S."/>
            <person name="Albert R."/>
            <person name="Binder M."/>
            <person name="Bloem J."/>
            <person name="Labutti K."/>
            <person name="Salamov A."/>
            <person name="Andreopoulos B."/>
            <person name="Baker S.E."/>
            <person name="Barry K."/>
            <person name="Bills G."/>
            <person name="Bluhm B.H."/>
            <person name="Cannon C."/>
            <person name="Castanera R."/>
            <person name="Culley D.E."/>
            <person name="Daum C."/>
            <person name="Ezra D."/>
            <person name="Gonzalez J.B."/>
            <person name="Henrissat B."/>
            <person name="Kuo A."/>
            <person name="Liang C."/>
            <person name="Lipzen A."/>
            <person name="Lutzoni F."/>
            <person name="Magnuson J."/>
            <person name="Mondo S."/>
            <person name="Nolan M."/>
            <person name="Ohm R."/>
            <person name="Pangilinan J."/>
            <person name="Park H.-J."/>
            <person name="Ramirez L."/>
            <person name="Alfaro M."/>
            <person name="Sun H."/>
            <person name="Tritt A."/>
            <person name="Yoshinaga Y."/>
            <person name="Zwiers L.-H."/>
            <person name="Turgeon B.G."/>
            <person name="Goodwin S.B."/>
            <person name="Spatafora J.W."/>
            <person name="Crous P.W."/>
            <person name="Grigoriev I.V."/>
        </authorList>
    </citation>
    <scope>NUCLEOTIDE SEQUENCE</scope>
    <source>
        <strain evidence="2">IPT5</strain>
    </source>
</reference>
<organism evidence="2 3">
    <name type="scientific">Plenodomus tracheiphilus IPT5</name>
    <dbReference type="NCBI Taxonomy" id="1408161"/>
    <lineage>
        <taxon>Eukaryota</taxon>
        <taxon>Fungi</taxon>
        <taxon>Dikarya</taxon>
        <taxon>Ascomycota</taxon>
        <taxon>Pezizomycotina</taxon>
        <taxon>Dothideomycetes</taxon>
        <taxon>Pleosporomycetidae</taxon>
        <taxon>Pleosporales</taxon>
        <taxon>Pleosporineae</taxon>
        <taxon>Leptosphaeriaceae</taxon>
        <taxon>Plenodomus</taxon>
    </lineage>
</organism>
<dbReference type="AlphaFoldDB" id="A0A6A7BN69"/>
<dbReference type="OrthoDB" id="10535420at2759"/>
<proteinExistence type="predicted"/>
<name>A0A6A7BN69_9PLEO</name>
<sequence length="366" mass="40340">MDILKRWSTGSSRSKTSSEQARTPDQPPSSPGLFSRFKKSHTPPSPTSDRCAINFQQKIAGPYSPRLEYESLPTARAKATRERVNRMKRMLRSSTTQVRRASTDSVTSALIALYTDRDVITERGELASARDMQSVASSTRTVHPVAEEIMVTIDGYLQSNLPAQFGHPEAEPPSPTTSDLEGSTALDADLEGSTTSLDEDLKADSASSVYSKELYQTDVHFPTAVVSTTGTRRTATTDESEAMQARPLLPPTTEDILYISLTPIKKPVAFTGNTRIPTTCRICNEALIRPPVTCRADRAWMIHGGVKSAAHYLHVECLKNTKRPWAQDCKADQCSRCDAFMSMIRGFSNGELEGRVERMEGLGFRS</sequence>